<dbReference type="Gene3D" id="1.20.1250.20">
    <property type="entry name" value="MFS general substrate transporter like domains"/>
    <property type="match status" value="1"/>
</dbReference>
<dbReference type="SUPFAM" id="SSF103473">
    <property type="entry name" value="MFS general substrate transporter"/>
    <property type="match status" value="1"/>
</dbReference>
<dbReference type="CDD" id="cd17358">
    <property type="entry name" value="MFS_GLUT6_8_Class3_like"/>
    <property type="match status" value="1"/>
</dbReference>
<evidence type="ECO:0000259" key="7">
    <source>
        <dbReference type="PROSITE" id="PS50850"/>
    </source>
</evidence>
<feature type="domain" description="Major facilitator superfamily (MFS) profile" evidence="7">
    <location>
        <begin position="73"/>
        <end position="502"/>
    </location>
</feature>
<evidence type="ECO:0000256" key="4">
    <source>
        <dbReference type="ARBA" id="ARBA00022989"/>
    </source>
</evidence>
<dbReference type="AlphaFoldDB" id="A0A6J1L724"/>
<dbReference type="PROSITE" id="PS50850">
    <property type="entry name" value="MFS"/>
    <property type="match status" value="1"/>
</dbReference>
<dbReference type="CTD" id="37770"/>
<dbReference type="PROSITE" id="PS00217">
    <property type="entry name" value="SUGAR_TRANSPORT_2"/>
    <property type="match status" value="1"/>
</dbReference>
<feature type="transmembrane region" description="Helical" evidence="6">
    <location>
        <begin position="448"/>
        <end position="467"/>
    </location>
</feature>
<reference evidence="9" key="1">
    <citation type="submission" date="2025-08" db="UniProtKB">
        <authorList>
            <consortium name="RefSeq"/>
        </authorList>
    </citation>
    <scope>IDENTIFICATION</scope>
    <source>
        <strain evidence="9">15085-1641.00</strain>
        <tissue evidence="9">Whole body</tissue>
    </source>
</reference>
<feature type="transmembrane region" description="Helical" evidence="6">
    <location>
        <begin position="352"/>
        <end position="374"/>
    </location>
</feature>
<feature type="transmembrane region" description="Helical" evidence="6">
    <location>
        <begin position="169"/>
        <end position="190"/>
    </location>
</feature>
<dbReference type="PROSITE" id="PS00216">
    <property type="entry name" value="SUGAR_TRANSPORT_1"/>
    <property type="match status" value="1"/>
</dbReference>
<evidence type="ECO:0000256" key="3">
    <source>
        <dbReference type="ARBA" id="ARBA00022692"/>
    </source>
</evidence>
<dbReference type="GO" id="GO:0051119">
    <property type="term" value="F:sugar transmembrane transporter activity"/>
    <property type="evidence" value="ECO:0007669"/>
    <property type="project" value="InterPro"/>
</dbReference>
<evidence type="ECO:0000313" key="8">
    <source>
        <dbReference type="Proteomes" id="UP000504633"/>
    </source>
</evidence>
<feature type="transmembrane region" description="Helical" evidence="6">
    <location>
        <begin position="73"/>
        <end position="95"/>
    </location>
</feature>
<feature type="transmembrane region" description="Helical" evidence="6">
    <location>
        <begin position="115"/>
        <end position="133"/>
    </location>
</feature>
<proteinExistence type="predicted"/>
<keyword evidence="2" id="KW-1003">Cell membrane</keyword>
<dbReference type="FunFam" id="1.20.1250.20:FF:000249">
    <property type="entry name" value="facilitated trehalose transporter Tret1"/>
    <property type="match status" value="1"/>
</dbReference>
<sequence length="551" mass="61177">MSNERDEEYSKIVPQKMAYHMVPGSEFQCKVPMSMSMSMSMPMSMSSHKVRKLSTIDEQDYDAANRRGMINQILSTCAVLLLSAGCGMPIGYSAVLLPQLSLNSTEVPIDVSTGSWIASVHSLATPFGSLISGPLADYLGRRKTLLVSVIPLFLGWSTMAMSNSVKALIFARFLCGFATGILGGPGQVYIAETAEPNLRSLLIGAPYVAYSCGILLVYSLGTVLYWRDVAWCANILPALAVISIYFIPETPAWLLRNRHDKRALQALTFLRGSEITAQKELNDMKVRLEKERATTNTNENIFKLCCQRVAIKPLFIVVVFSLLQMFSGTFIVIFYAIDIVSEFGADFDTKQAAIWTAAVRVVCCMIFCGILIFVRRRLIMILSGIGSGVFCLALSVFMYIRMDQPKMPYDVLVAGGCLLGYIVFNTALMVMPGIMIGELFPARIRGRTAGGVFASMNVALFIFAKGFPALQAFLKMRGVFLVFAASSFLLTVFMCLFQPETKGRSLEHIEDYFNGNNWLWLKRDRGYKTVKLLPLEPLVENRPLQRNVENA</sequence>
<dbReference type="InterPro" id="IPR020846">
    <property type="entry name" value="MFS_dom"/>
</dbReference>
<dbReference type="Pfam" id="PF00083">
    <property type="entry name" value="Sugar_tr"/>
    <property type="match status" value="1"/>
</dbReference>
<evidence type="ECO:0000256" key="5">
    <source>
        <dbReference type="ARBA" id="ARBA00023136"/>
    </source>
</evidence>
<gene>
    <name evidence="9" type="primary">LOC111592116</name>
</gene>
<keyword evidence="3 6" id="KW-0812">Transmembrane</keyword>
<dbReference type="InterPro" id="IPR036259">
    <property type="entry name" value="MFS_trans_sf"/>
</dbReference>
<protein>
    <submittedName>
        <fullName evidence="9">Facilitated trehalose transporter Tret1-2 homolog</fullName>
    </submittedName>
</protein>
<feature type="transmembrane region" description="Helical" evidence="6">
    <location>
        <begin position="145"/>
        <end position="163"/>
    </location>
</feature>
<dbReference type="GO" id="GO:0005886">
    <property type="term" value="C:plasma membrane"/>
    <property type="evidence" value="ECO:0007669"/>
    <property type="project" value="UniProtKB-SubCell"/>
</dbReference>
<feature type="transmembrane region" description="Helical" evidence="6">
    <location>
        <begin position="479"/>
        <end position="497"/>
    </location>
</feature>
<evidence type="ECO:0000313" key="9">
    <source>
        <dbReference type="RefSeq" id="XP_023159915.2"/>
    </source>
</evidence>
<evidence type="ECO:0000256" key="2">
    <source>
        <dbReference type="ARBA" id="ARBA00022475"/>
    </source>
</evidence>
<keyword evidence="8" id="KW-1185">Reference proteome</keyword>
<feature type="transmembrane region" description="Helical" evidence="6">
    <location>
        <begin position="202"/>
        <end position="223"/>
    </location>
</feature>
<dbReference type="KEGG" id="dhe:111592116"/>
<feature type="transmembrane region" description="Helical" evidence="6">
    <location>
        <begin position="381"/>
        <end position="400"/>
    </location>
</feature>
<keyword evidence="4 6" id="KW-1133">Transmembrane helix</keyword>
<name>A0A6J1L724_DROHY</name>
<dbReference type="InterPro" id="IPR044775">
    <property type="entry name" value="MFS_ERD6/Tret1-like"/>
</dbReference>
<dbReference type="InterPro" id="IPR005828">
    <property type="entry name" value="MFS_sugar_transport-like"/>
</dbReference>
<dbReference type="GeneID" id="111592116"/>
<dbReference type="InterPro" id="IPR005829">
    <property type="entry name" value="Sugar_transporter_CS"/>
</dbReference>
<dbReference type="OrthoDB" id="4142200at2759"/>
<dbReference type="OMA" id="AWCANIL"/>
<feature type="transmembrane region" description="Helical" evidence="6">
    <location>
        <begin position="314"/>
        <end position="337"/>
    </location>
</feature>
<dbReference type="InterPro" id="IPR050549">
    <property type="entry name" value="MFS_Trehalose_Transporter"/>
</dbReference>
<comment type="subcellular location">
    <subcellularLocation>
        <location evidence="1">Cell membrane</location>
        <topology evidence="1">Multi-pass membrane protein</topology>
    </subcellularLocation>
</comment>
<dbReference type="Proteomes" id="UP000504633">
    <property type="component" value="Unplaced"/>
</dbReference>
<feature type="transmembrane region" description="Helical" evidence="6">
    <location>
        <begin position="235"/>
        <end position="255"/>
    </location>
</feature>
<dbReference type="RefSeq" id="XP_023159915.2">
    <property type="nucleotide sequence ID" value="XM_023304147.2"/>
</dbReference>
<evidence type="ECO:0000256" key="6">
    <source>
        <dbReference type="SAM" id="Phobius"/>
    </source>
</evidence>
<dbReference type="PANTHER" id="PTHR48021:SF7">
    <property type="entry name" value="RH09188P"/>
    <property type="match status" value="1"/>
</dbReference>
<evidence type="ECO:0000256" key="1">
    <source>
        <dbReference type="ARBA" id="ARBA00004651"/>
    </source>
</evidence>
<organism evidence="8 9">
    <name type="scientific">Drosophila hydei</name>
    <name type="common">Fruit fly</name>
    <dbReference type="NCBI Taxonomy" id="7224"/>
    <lineage>
        <taxon>Eukaryota</taxon>
        <taxon>Metazoa</taxon>
        <taxon>Ecdysozoa</taxon>
        <taxon>Arthropoda</taxon>
        <taxon>Hexapoda</taxon>
        <taxon>Insecta</taxon>
        <taxon>Pterygota</taxon>
        <taxon>Neoptera</taxon>
        <taxon>Endopterygota</taxon>
        <taxon>Diptera</taxon>
        <taxon>Brachycera</taxon>
        <taxon>Muscomorpha</taxon>
        <taxon>Ephydroidea</taxon>
        <taxon>Drosophilidae</taxon>
        <taxon>Drosophila</taxon>
    </lineage>
</organism>
<feature type="transmembrane region" description="Helical" evidence="6">
    <location>
        <begin position="412"/>
        <end position="436"/>
    </location>
</feature>
<keyword evidence="5 6" id="KW-0472">Membrane</keyword>
<accession>A0A6J1L724</accession>
<dbReference type="PANTHER" id="PTHR48021">
    <property type="match status" value="1"/>
</dbReference>